<accession>A0A0D9WMB4</accession>
<organism evidence="2 3">
    <name type="scientific">Leersia perrieri</name>
    <dbReference type="NCBI Taxonomy" id="77586"/>
    <lineage>
        <taxon>Eukaryota</taxon>
        <taxon>Viridiplantae</taxon>
        <taxon>Streptophyta</taxon>
        <taxon>Embryophyta</taxon>
        <taxon>Tracheophyta</taxon>
        <taxon>Spermatophyta</taxon>
        <taxon>Magnoliopsida</taxon>
        <taxon>Liliopsida</taxon>
        <taxon>Poales</taxon>
        <taxon>Poaceae</taxon>
        <taxon>BOP clade</taxon>
        <taxon>Oryzoideae</taxon>
        <taxon>Oryzeae</taxon>
        <taxon>Oryzinae</taxon>
        <taxon>Leersia</taxon>
    </lineage>
</organism>
<name>A0A0D9WMB4_9ORYZ</name>
<reference evidence="2 3" key="1">
    <citation type="submission" date="2012-08" db="EMBL/GenBank/DDBJ databases">
        <title>Oryza genome evolution.</title>
        <authorList>
            <person name="Wing R.A."/>
        </authorList>
    </citation>
    <scope>NUCLEOTIDE SEQUENCE</scope>
</reference>
<dbReference type="PANTHER" id="PTHR48158">
    <property type="entry name" value="OS11G0453550 PROTEIN"/>
    <property type="match status" value="1"/>
</dbReference>
<protein>
    <submittedName>
        <fullName evidence="2">Uncharacterized protein</fullName>
    </submittedName>
</protein>
<feature type="signal peptide" evidence="1">
    <location>
        <begin position="1"/>
        <end position="31"/>
    </location>
</feature>
<keyword evidence="3" id="KW-1185">Reference proteome</keyword>
<proteinExistence type="predicted"/>
<reference evidence="3" key="2">
    <citation type="submission" date="2013-12" db="EMBL/GenBank/DDBJ databases">
        <authorList>
            <person name="Yu Y."/>
            <person name="Lee S."/>
            <person name="de Baynast K."/>
            <person name="Wissotski M."/>
            <person name="Liu L."/>
            <person name="Talag J."/>
            <person name="Goicoechea J."/>
            <person name="Angelova A."/>
            <person name="Jetty R."/>
            <person name="Kudrna D."/>
            <person name="Golser W."/>
            <person name="Rivera L."/>
            <person name="Zhang J."/>
            <person name="Wing R."/>
        </authorList>
    </citation>
    <scope>NUCLEOTIDE SEQUENCE</scope>
</reference>
<feature type="chain" id="PRO_5002348986" evidence="1">
    <location>
        <begin position="32"/>
        <end position="175"/>
    </location>
</feature>
<evidence type="ECO:0000313" key="2">
    <source>
        <dbReference type="EnsemblPlants" id="LPERR06G04050.1"/>
    </source>
</evidence>
<reference evidence="2" key="3">
    <citation type="submission" date="2015-04" db="UniProtKB">
        <authorList>
            <consortium name="EnsemblPlants"/>
        </authorList>
    </citation>
    <scope>IDENTIFICATION</scope>
</reference>
<dbReference type="Proteomes" id="UP000032180">
    <property type="component" value="Chromosome 6"/>
</dbReference>
<sequence length="175" mass="19331">MVKSMKAFNQGLRLFCLLVLVCSAIPLQIRGQTTNKIRSNMLMGVKDGISSGDVKVNVCYQIPVGWYCCSKNATNCYDLLENCTINQGLKLFCLLVLVCSTIPLQTRGQTTNKIISNMHMEVKKGIGFGVVKLNVCYKVPAGYYCCSKDAKCYGTLEVCVQNCISKEKACKELRG</sequence>
<evidence type="ECO:0000313" key="3">
    <source>
        <dbReference type="Proteomes" id="UP000032180"/>
    </source>
</evidence>
<evidence type="ECO:0000256" key="1">
    <source>
        <dbReference type="SAM" id="SignalP"/>
    </source>
</evidence>
<dbReference type="HOGENOM" id="CLU_1534740_0_0_1"/>
<keyword evidence="1" id="KW-0732">Signal</keyword>
<dbReference type="Gramene" id="LPERR06G04050.1">
    <property type="protein sequence ID" value="LPERR06G04050.1"/>
    <property type="gene ID" value="LPERR06G04050"/>
</dbReference>
<dbReference type="EnsemblPlants" id="LPERR06G04050.1">
    <property type="protein sequence ID" value="LPERR06G04050.1"/>
    <property type="gene ID" value="LPERR06G04050"/>
</dbReference>
<dbReference type="AlphaFoldDB" id="A0A0D9WMB4"/>
<dbReference type="PANTHER" id="PTHR48158:SF1">
    <property type="entry name" value="OS11G0453550 PROTEIN"/>
    <property type="match status" value="1"/>
</dbReference>